<feature type="signal peptide" evidence="6">
    <location>
        <begin position="1"/>
        <end position="25"/>
    </location>
</feature>
<keyword evidence="3" id="KW-0285">Flavoprotein</keyword>
<evidence type="ECO:0000313" key="8">
    <source>
        <dbReference type="EMBL" id="KAK0547130.1"/>
    </source>
</evidence>
<feature type="domain" description="FAD-binding PCMH-type" evidence="7">
    <location>
        <begin position="78"/>
        <end position="249"/>
    </location>
</feature>
<name>A0AAN6JQB7_9BASI</name>
<evidence type="ECO:0000256" key="6">
    <source>
        <dbReference type="SAM" id="SignalP"/>
    </source>
</evidence>
<comment type="cofactor">
    <cofactor evidence="1">
        <name>FAD</name>
        <dbReference type="ChEBI" id="CHEBI:57692"/>
    </cofactor>
</comment>
<reference evidence="8" key="1">
    <citation type="journal article" date="2023" name="PhytoFront">
        <title>Draft Genome Resources of Seven Strains of Tilletia horrida, Causal Agent of Kernel Smut of Rice.</title>
        <authorList>
            <person name="Khanal S."/>
            <person name="Antony Babu S."/>
            <person name="Zhou X.G."/>
        </authorList>
    </citation>
    <scope>NUCLEOTIDE SEQUENCE</scope>
    <source>
        <strain evidence="8">TX6</strain>
    </source>
</reference>
<dbReference type="SUPFAM" id="SSF56176">
    <property type="entry name" value="FAD-binding/transporter-associated domain-like"/>
    <property type="match status" value="1"/>
</dbReference>
<proteinExistence type="inferred from homology"/>
<organism evidence="8 9">
    <name type="scientific">Tilletia horrida</name>
    <dbReference type="NCBI Taxonomy" id="155126"/>
    <lineage>
        <taxon>Eukaryota</taxon>
        <taxon>Fungi</taxon>
        <taxon>Dikarya</taxon>
        <taxon>Basidiomycota</taxon>
        <taxon>Ustilaginomycotina</taxon>
        <taxon>Exobasidiomycetes</taxon>
        <taxon>Tilletiales</taxon>
        <taxon>Tilletiaceae</taxon>
        <taxon>Tilletia</taxon>
    </lineage>
</organism>
<dbReference type="InterPro" id="IPR006094">
    <property type="entry name" value="Oxid_FAD_bind_N"/>
</dbReference>
<evidence type="ECO:0000256" key="4">
    <source>
        <dbReference type="ARBA" id="ARBA00022827"/>
    </source>
</evidence>
<dbReference type="Pfam" id="PF08031">
    <property type="entry name" value="BBE"/>
    <property type="match status" value="1"/>
</dbReference>
<gene>
    <name evidence="8" type="ORF">OC846_004986</name>
</gene>
<dbReference type="InterPro" id="IPR016166">
    <property type="entry name" value="FAD-bd_PCMH"/>
</dbReference>
<dbReference type="AlphaFoldDB" id="A0AAN6JQB7"/>
<dbReference type="InterPro" id="IPR012951">
    <property type="entry name" value="BBE"/>
</dbReference>
<comment type="caution">
    <text evidence="8">The sequence shown here is derived from an EMBL/GenBank/DDBJ whole genome shotgun (WGS) entry which is preliminary data.</text>
</comment>
<feature type="chain" id="PRO_5042846128" description="FAD-binding PCMH-type domain-containing protein" evidence="6">
    <location>
        <begin position="26"/>
        <end position="551"/>
    </location>
</feature>
<comment type="similarity">
    <text evidence="2">Belongs to the oxygen-dependent FAD-linked oxidoreductase family.</text>
</comment>
<dbReference type="GO" id="GO:0016491">
    <property type="term" value="F:oxidoreductase activity"/>
    <property type="evidence" value="ECO:0007669"/>
    <property type="project" value="UniProtKB-KW"/>
</dbReference>
<dbReference type="Pfam" id="PF01565">
    <property type="entry name" value="FAD_binding_4"/>
    <property type="match status" value="1"/>
</dbReference>
<keyword evidence="5" id="KW-0560">Oxidoreductase</keyword>
<keyword evidence="6" id="KW-0732">Signal</keyword>
<evidence type="ECO:0000256" key="2">
    <source>
        <dbReference type="ARBA" id="ARBA00005466"/>
    </source>
</evidence>
<dbReference type="GO" id="GO:0071949">
    <property type="term" value="F:FAD binding"/>
    <property type="evidence" value="ECO:0007669"/>
    <property type="project" value="InterPro"/>
</dbReference>
<keyword evidence="4" id="KW-0274">FAD</keyword>
<evidence type="ECO:0000256" key="1">
    <source>
        <dbReference type="ARBA" id="ARBA00001974"/>
    </source>
</evidence>
<evidence type="ECO:0000259" key="7">
    <source>
        <dbReference type="PROSITE" id="PS51387"/>
    </source>
</evidence>
<dbReference type="Gene3D" id="3.30.465.10">
    <property type="match status" value="2"/>
</dbReference>
<evidence type="ECO:0000256" key="5">
    <source>
        <dbReference type="ARBA" id="ARBA00023002"/>
    </source>
</evidence>
<dbReference type="PANTHER" id="PTHR42973:SF39">
    <property type="entry name" value="FAD-BINDING PCMH-TYPE DOMAIN-CONTAINING PROTEIN"/>
    <property type="match status" value="1"/>
</dbReference>
<dbReference type="InterPro" id="IPR036318">
    <property type="entry name" value="FAD-bd_PCMH-like_sf"/>
</dbReference>
<dbReference type="InterPro" id="IPR016169">
    <property type="entry name" value="FAD-bd_PCMH_sub2"/>
</dbReference>
<dbReference type="PROSITE" id="PS51387">
    <property type="entry name" value="FAD_PCMH"/>
    <property type="match status" value="1"/>
</dbReference>
<dbReference type="Proteomes" id="UP001176517">
    <property type="component" value="Unassembled WGS sequence"/>
</dbReference>
<evidence type="ECO:0000256" key="3">
    <source>
        <dbReference type="ARBA" id="ARBA00022630"/>
    </source>
</evidence>
<dbReference type="EMBL" id="JAPDMZ010000170">
    <property type="protein sequence ID" value="KAK0547130.1"/>
    <property type="molecule type" value="Genomic_DNA"/>
</dbReference>
<dbReference type="PANTHER" id="PTHR42973">
    <property type="entry name" value="BINDING OXIDOREDUCTASE, PUTATIVE (AFU_ORTHOLOGUE AFUA_1G17690)-RELATED"/>
    <property type="match status" value="1"/>
</dbReference>
<sequence length="551" mass="59440">MQSFLRKILAATAATGLFLASTAVAAPEPLISISLQKDITTLRRCVARALRNIDADARIVTPDLPTYTDARTGEKIQDKQFPALIAYVTDPSEVAPLVACATSYGISPVPRTGGHHFLAYSSLNNSLVIDLSHMNKVTVSSDTTTVTVQAGARLGQLYLTLDAYGLTFPGGICPTVGISGYLSSGGFNMQQRALGLAVDYVLSATVVTSDGRTLQASPTQHPDLFWAIRGGGGGTYGIVTSWTLSTMKFPSPTMFSFRWTNVTDDDLRFKLARQFFAWGPSTDPNLTSQINVHRDNVEVMGWYYGGSVAQLSALVNSSGLIEVQAPDAISVAGNCTIDQARLFGYAAYDCSPTLDRSLLNQPEDPYLPIPLPSGNGTYPQYKYHDTSAEPGLAISAWPRFERMSKSFFTQKSAPMSDANLKTVTDLIGQQSADSQVWGEWHAWNVSSGPNPNNAFAWRAQADAHLEFTVHASHDATEQAANVDFLTQVENTLRPALGPASYSGYADDTMLVSPIVSYFGSNVCRLAQIKNKYDPRNIFANPGTIPPTVAGC</sequence>
<keyword evidence="9" id="KW-1185">Reference proteome</keyword>
<accession>A0AAN6JQB7</accession>
<dbReference type="InterPro" id="IPR050416">
    <property type="entry name" value="FAD-linked_Oxidoreductase"/>
</dbReference>
<protein>
    <recommendedName>
        <fullName evidence="7">FAD-binding PCMH-type domain-containing protein</fullName>
    </recommendedName>
</protein>
<evidence type="ECO:0000313" key="9">
    <source>
        <dbReference type="Proteomes" id="UP001176517"/>
    </source>
</evidence>